<dbReference type="Proteomes" id="UP000308133">
    <property type="component" value="Unassembled WGS sequence"/>
</dbReference>
<organism evidence="2 3">
    <name type="scientific">Elsinoe australis</name>
    <dbReference type="NCBI Taxonomy" id="40998"/>
    <lineage>
        <taxon>Eukaryota</taxon>
        <taxon>Fungi</taxon>
        <taxon>Dikarya</taxon>
        <taxon>Ascomycota</taxon>
        <taxon>Pezizomycotina</taxon>
        <taxon>Dothideomycetes</taxon>
        <taxon>Dothideomycetidae</taxon>
        <taxon>Myriangiales</taxon>
        <taxon>Elsinoaceae</taxon>
        <taxon>Elsinoe</taxon>
    </lineage>
</organism>
<evidence type="ECO:0000313" key="3">
    <source>
        <dbReference type="Proteomes" id="UP000308133"/>
    </source>
</evidence>
<accession>A0A4U7AYJ3</accession>
<feature type="region of interest" description="Disordered" evidence="1">
    <location>
        <begin position="276"/>
        <end position="302"/>
    </location>
</feature>
<feature type="compositionally biased region" description="Low complexity" evidence="1">
    <location>
        <begin position="15"/>
        <end position="32"/>
    </location>
</feature>
<sequence length="302" mass="34350">MQQDLDMIDLAPMATLTSTPTSSPTSAPQSPAIPMTSTSPLKSAGPKPAEPLAWLWQCHICHRTYRLAVTRRCLDDGHYFCSGMTVISKRDQKPRVKRHRACASEFDYNRWKAIGEWKRKVNAIAEEEVDSDRENTDIEKGQTNWKNCWKNCDYPSQCRWGARVTTEPKKEVLSTVVEETSGVANKENKVSESQLPKTTFEDLLAVDKQNNGRESKFHEEMEEIDLTDQQPSRDQMADGTITSKALEDIELEIRKSIQRVSEMATEVMVQFRYPSPNAELKKSRTGRGWKKSKSRSGEVTAF</sequence>
<dbReference type="EMBL" id="PTQR01000102">
    <property type="protein sequence ID" value="TKX20087.1"/>
    <property type="molecule type" value="Genomic_DNA"/>
</dbReference>
<comment type="caution">
    <text evidence="2">The sequence shown here is derived from an EMBL/GenBank/DDBJ whole genome shotgun (WGS) entry which is preliminary data.</text>
</comment>
<reference evidence="2 3" key="1">
    <citation type="submission" date="2018-02" db="EMBL/GenBank/DDBJ databases">
        <title>Draft genome sequences of Elsinoe sp., causing black scab on jojoba.</title>
        <authorList>
            <person name="Stodart B."/>
            <person name="Jeffress S."/>
            <person name="Ash G."/>
            <person name="Arun Chinnappa K."/>
        </authorList>
    </citation>
    <scope>NUCLEOTIDE SEQUENCE [LARGE SCALE GENOMIC DNA]</scope>
    <source>
        <strain evidence="2 3">Hillstone_2</strain>
    </source>
</reference>
<gene>
    <name evidence="2" type="ORF">C1H76_7769</name>
</gene>
<name>A0A4U7AYJ3_9PEZI</name>
<feature type="compositionally biased region" description="Basic residues" evidence="1">
    <location>
        <begin position="283"/>
        <end position="294"/>
    </location>
</feature>
<evidence type="ECO:0000256" key="1">
    <source>
        <dbReference type="SAM" id="MobiDB-lite"/>
    </source>
</evidence>
<feature type="region of interest" description="Disordered" evidence="1">
    <location>
        <begin position="15"/>
        <end position="46"/>
    </location>
</feature>
<evidence type="ECO:0000313" key="2">
    <source>
        <dbReference type="EMBL" id="TKX20087.1"/>
    </source>
</evidence>
<proteinExistence type="predicted"/>
<protein>
    <submittedName>
        <fullName evidence="2">Uncharacterized protein</fullName>
    </submittedName>
</protein>
<dbReference type="AlphaFoldDB" id="A0A4U7AYJ3"/>